<dbReference type="Proteomes" id="UP000814128">
    <property type="component" value="Unassembled WGS sequence"/>
</dbReference>
<sequence length="217" mass="23656">KFWDLYLRNAEEEDQVNIENWKGDADGILFFTGLFAVIVAAFVVDSYKRLSPDSGDETVALLRQIAAASNGMPIPAPDPPLDNFAPPAIAIVVNTFWFLSLILSLICALGATLIQQWARAYQRKLQRPRTPQTRAILHGILIQGVERYGFDRASSLVVSFLHVAVALFMIGLIVFLFPINSIVAGASLGLAGIAACIYAALTVLPFFSPDCPYSTPI</sequence>
<feature type="non-terminal residue" evidence="1">
    <location>
        <position position="1"/>
    </location>
</feature>
<evidence type="ECO:0000313" key="2">
    <source>
        <dbReference type="Proteomes" id="UP000814128"/>
    </source>
</evidence>
<evidence type="ECO:0000313" key="1">
    <source>
        <dbReference type="EMBL" id="KAI0027739.1"/>
    </source>
</evidence>
<feature type="non-terminal residue" evidence="1">
    <location>
        <position position="217"/>
    </location>
</feature>
<gene>
    <name evidence="1" type="ORF">K488DRAFT_28108</name>
</gene>
<reference evidence="1" key="1">
    <citation type="submission" date="2021-02" db="EMBL/GenBank/DDBJ databases">
        <authorList>
            <consortium name="DOE Joint Genome Institute"/>
            <person name="Ahrendt S."/>
            <person name="Looney B.P."/>
            <person name="Miyauchi S."/>
            <person name="Morin E."/>
            <person name="Drula E."/>
            <person name="Courty P.E."/>
            <person name="Chicoki N."/>
            <person name="Fauchery L."/>
            <person name="Kohler A."/>
            <person name="Kuo A."/>
            <person name="Labutti K."/>
            <person name="Pangilinan J."/>
            <person name="Lipzen A."/>
            <person name="Riley R."/>
            <person name="Andreopoulos W."/>
            <person name="He G."/>
            <person name="Johnson J."/>
            <person name="Barry K.W."/>
            <person name="Grigoriev I.V."/>
            <person name="Nagy L."/>
            <person name="Hibbett D."/>
            <person name="Henrissat B."/>
            <person name="Matheny P.B."/>
            <person name="Labbe J."/>
            <person name="Martin F."/>
        </authorList>
    </citation>
    <scope>NUCLEOTIDE SEQUENCE</scope>
    <source>
        <strain evidence="1">EC-137</strain>
    </source>
</reference>
<reference evidence="1" key="2">
    <citation type="journal article" date="2022" name="New Phytol.">
        <title>Evolutionary transition to the ectomycorrhizal habit in the genomes of a hyperdiverse lineage of mushroom-forming fungi.</title>
        <authorList>
            <person name="Looney B."/>
            <person name="Miyauchi S."/>
            <person name="Morin E."/>
            <person name="Drula E."/>
            <person name="Courty P.E."/>
            <person name="Kohler A."/>
            <person name="Kuo A."/>
            <person name="LaButti K."/>
            <person name="Pangilinan J."/>
            <person name="Lipzen A."/>
            <person name="Riley R."/>
            <person name="Andreopoulos W."/>
            <person name="He G."/>
            <person name="Johnson J."/>
            <person name="Nolan M."/>
            <person name="Tritt A."/>
            <person name="Barry K.W."/>
            <person name="Grigoriev I.V."/>
            <person name="Nagy L.G."/>
            <person name="Hibbett D."/>
            <person name="Henrissat B."/>
            <person name="Matheny P.B."/>
            <person name="Labbe J."/>
            <person name="Martin F.M."/>
        </authorList>
    </citation>
    <scope>NUCLEOTIDE SEQUENCE</scope>
    <source>
        <strain evidence="1">EC-137</strain>
    </source>
</reference>
<comment type="caution">
    <text evidence="1">The sequence shown here is derived from an EMBL/GenBank/DDBJ whole genome shotgun (WGS) entry which is preliminary data.</text>
</comment>
<dbReference type="EMBL" id="MU273847">
    <property type="protein sequence ID" value="KAI0027739.1"/>
    <property type="molecule type" value="Genomic_DNA"/>
</dbReference>
<keyword evidence="2" id="KW-1185">Reference proteome</keyword>
<accession>A0ACB8Q7H2</accession>
<protein>
    <submittedName>
        <fullName evidence="1">Uncharacterized protein</fullName>
    </submittedName>
</protein>
<organism evidence="1 2">
    <name type="scientific">Vararia minispora EC-137</name>
    <dbReference type="NCBI Taxonomy" id="1314806"/>
    <lineage>
        <taxon>Eukaryota</taxon>
        <taxon>Fungi</taxon>
        <taxon>Dikarya</taxon>
        <taxon>Basidiomycota</taxon>
        <taxon>Agaricomycotina</taxon>
        <taxon>Agaricomycetes</taxon>
        <taxon>Russulales</taxon>
        <taxon>Lachnocladiaceae</taxon>
        <taxon>Vararia</taxon>
    </lineage>
</organism>
<name>A0ACB8Q7H2_9AGAM</name>
<proteinExistence type="predicted"/>